<evidence type="ECO:0000313" key="2">
    <source>
        <dbReference type="Proteomes" id="UP000198327"/>
    </source>
</evidence>
<dbReference type="Proteomes" id="UP000198327">
    <property type="component" value="Unassembled WGS sequence"/>
</dbReference>
<evidence type="ECO:0000313" key="1">
    <source>
        <dbReference type="EMBL" id="SNT39570.1"/>
    </source>
</evidence>
<name>A0A239MAM3_9NOCA</name>
<gene>
    <name evidence="1" type="ORF">SAMN05421642_1173</name>
</gene>
<dbReference type="Pfam" id="PF00106">
    <property type="entry name" value="adh_short"/>
    <property type="match status" value="1"/>
</dbReference>
<dbReference type="EMBL" id="FZOW01000017">
    <property type="protein sequence ID" value="SNT39570.1"/>
    <property type="molecule type" value="Genomic_DNA"/>
</dbReference>
<accession>A0A239MAM3</accession>
<dbReference type="SUPFAM" id="SSF51735">
    <property type="entry name" value="NAD(P)-binding Rossmann-fold domains"/>
    <property type="match status" value="1"/>
</dbReference>
<dbReference type="PANTHER" id="PTHR44147:SF2">
    <property type="entry name" value="DEHYDROGENASE_REDUCTASE SDR FAMILY MEMBER 1"/>
    <property type="match status" value="1"/>
</dbReference>
<keyword evidence="2" id="KW-1185">Reference proteome</keyword>
<dbReference type="InterPro" id="IPR036291">
    <property type="entry name" value="NAD(P)-bd_dom_sf"/>
</dbReference>
<organism evidence="1 2">
    <name type="scientific">Rhodococcoides kyotonense</name>
    <dbReference type="NCBI Taxonomy" id="398843"/>
    <lineage>
        <taxon>Bacteria</taxon>
        <taxon>Bacillati</taxon>
        <taxon>Actinomycetota</taxon>
        <taxon>Actinomycetes</taxon>
        <taxon>Mycobacteriales</taxon>
        <taxon>Nocardiaceae</taxon>
        <taxon>Rhodococcoides</taxon>
    </lineage>
</organism>
<dbReference type="NCBIfam" id="NF006159">
    <property type="entry name" value="PRK08303.1"/>
    <property type="match status" value="1"/>
</dbReference>
<dbReference type="Gene3D" id="3.40.50.720">
    <property type="entry name" value="NAD(P)-binding Rossmann-like Domain"/>
    <property type="match status" value="1"/>
</dbReference>
<dbReference type="AlphaFoldDB" id="A0A239MAM3"/>
<proteinExistence type="predicted"/>
<reference evidence="2" key="1">
    <citation type="submission" date="2017-06" db="EMBL/GenBank/DDBJ databases">
        <authorList>
            <person name="Varghese N."/>
            <person name="Submissions S."/>
        </authorList>
    </citation>
    <scope>NUCLEOTIDE SEQUENCE [LARGE SCALE GENOMIC DNA]</scope>
    <source>
        <strain evidence="2">JCM 23211</strain>
    </source>
</reference>
<sequence>MRERRNGTTLGAAVALIFLSLAAPRRTIEGMSKPLSDAIAVVAGATRGAGRGIAAALGEAGATVICTGRSSRTGTLVSDYDRPETIEETAELVTALGGTGVAIAVDHLVSHQVAALAERIRVDYGHIDILVNDIWGAEILKGPPPQWNTPVWEHSLDDGLRILRLAIDTHVITSHYLLPLLISRPGGLLVEMTDGTKDYNDRNYRISVYYDLAKVAVSRLAYSQGHELAPHGCTAVAVTPGWLRSEMMLDAFGVTEDTWRDAVGTTAPADFAKSETPRFVGRGIASLAADPDKTRWNQQSVTVGMLARVYGFTDVDGSQPDVWR</sequence>
<dbReference type="PRINTS" id="PR00081">
    <property type="entry name" value="GDHRDH"/>
</dbReference>
<protein>
    <submittedName>
        <fullName evidence="1">NAD(P)-dependent dehydrogenase, short-chain alcohol dehydrogenase family</fullName>
    </submittedName>
</protein>
<dbReference type="InterPro" id="IPR002347">
    <property type="entry name" value="SDR_fam"/>
</dbReference>
<dbReference type="PANTHER" id="PTHR44147">
    <property type="entry name" value="DEHYDROGENASE/REDUCTASE SDR FAMILY MEMBER 1"/>
    <property type="match status" value="1"/>
</dbReference>